<keyword evidence="4" id="KW-0539">Nucleus</keyword>
<evidence type="ECO:0000259" key="6">
    <source>
        <dbReference type="SMART" id="SM00670"/>
    </source>
</evidence>
<keyword evidence="7" id="KW-1185">Reference proteome</keyword>
<accession>A0A6P6YD51</accession>
<evidence type="ECO:0000256" key="3">
    <source>
        <dbReference type="ARBA" id="ARBA00022552"/>
    </source>
</evidence>
<dbReference type="PANTHER" id="PTHR12416">
    <property type="entry name" value="RRNA-PROCESSING PROTEIN UTP23 HOMOLOG"/>
    <property type="match status" value="1"/>
</dbReference>
<dbReference type="InterPro" id="IPR037503">
    <property type="entry name" value="Fcf1_PIN"/>
</dbReference>
<comment type="subcellular location">
    <subcellularLocation>
        <location evidence="1">Nucleus</location>
        <location evidence="1">Nucleolus</location>
    </subcellularLocation>
</comment>
<evidence type="ECO:0000256" key="4">
    <source>
        <dbReference type="ARBA" id="ARBA00023242"/>
    </source>
</evidence>
<dbReference type="InterPro" id="IPR002716">
    <property type="entry name" value="PIN_dom"/>
</dbReference>
<dbReference type="KEGG" id="dpte:113796733"/>
<dbReference type="Proteomes" id="UP000515146">
    <property type="component" value="Unplaced"/>
</dbReference>
<dbReference type="FunFam" id="3.40.50.1010:FF:000039">
    <property type="entry name" value="rRNA-processing protein FCF1 family protein"/>
    <property type="match status" value="1"/>
</dbReference>
<keyword evidence="2" id="KW-0690">Ribosome biogenesis</keyword>
<protein>
    <submittedName>
        <fullName evidence="8">rRNA-processing protein FCF1-like</fullName>
    </submittedName>
</protein>
<dbReference type="Pfam" id="PF04900">
    <property type="entry name" value="Fcf1"/>
    <property type="match status" value="1"/>
</dbReference>
<evidence type="ECO:0000256" key="2">
    <source>
        <dbReference type="ARBA" id="ARBA00022517"/>
    </source>
</evidence>
<dbReference type="InParanoid" id="A0A6P6YD51"/>
<dbReference type="SMART" id="SM00670">
    <property type="entry name" value="PINc"/>
    <property type="match status" value="1"/>
</dbReference>
<dbReference type="InterPro" id="IPR029060">
    <property type="entry name" value="PIN-like_dom_sf"/>
</dbReference>
<comment type="similarity">
    <text evidence="5">Belongs to the UTP23/FCF1 family. FCF1 subfamily.</text>
</comment>
<dbReference type="OMA" id="CICERVR"/>
<dbReference type="OrthoDB" id="76105at2759"/>
<dbReference type="GO" id="GO:0006364">
    <property type="term" value="P:rRNA processing"/>
    <property type="evidence" value="ECO:0007669"/>
    <property type="project" value="UniProtKB-KW"/>
</dbReference>
<name>A0A6P6YD51_DERPT</name>
<dbReference type="AlphaFoldDB" id="A0A6P6YD51"/>
<evidence type="ECO:0000256" key="5">
    <source>
        <dbReference type="ARBA" id="ARBA00024026"/>
    </source>
</evidence>
<feature type="domain" description="PIN" evidence="6">
    <location>
        <begin position="71"/>
        <end position="170"/>
    </location>
</feature>
<dbReference type="GO" id="GO:0032040">
    <property type="term" value="C:small-subunit processome"/>
    <property type="evidence" value="ECO:0007669"/>
    <property type="project" value="InterPro"/>
</dbReference>
<proteinExistence type="inferred from homology"/>
<sequence>MGRIKRVRKIQKILKKTDARVSDNPSNFVGQNVPVKKLTKEEQQKKAGVVYTEETPACLFFNANLNLGPPYHVLLDTNFINFTIQNKIDLFRGLVDCFLAKCIPTISDCVVGELEKMGHRYRMALRIAKDPRIKRLTCDHKGTYADDCIVQRVTQHRCYIVATNDKELKQRIRKIPGVPLVSIQNRQYKLERLPDVAL</sequence>
<reference evidence="8" key="1">
    <citation type="submission" date="2025-08" db="UniProtKB">
        <authorList>
            <consortium name="RefSeq"/>
        </authorList>
    </citation>
    <scope>IDENTIFICATION</scope>
    <source>
        <strain evidence="8">Airmid</strain>
    </source>
</reference>
<evidence type="ECO:0000313" key="8">
    <source>
        <dbReference type="RefSeq" id="XP_027202831.1"/>
    </source>
</evidence>
<dbReference type="SUPFAM" id="SSF88723">
    <property type="entry name" value="PIN domain-like"/>
    <property type="match status" value="1"/>
</dbReference>
<dbReference type="RefSeq" id="XP_027202831.1">
    <property type="nucleotide sequence ID" value="XM_027347030.1"/>
</dbReference>
<evidence type="ECO:0000313" key="7">
    <source>
        <dbReference type="Proteomes" id="UP000515146"/>
    </source>
</evidence>
<evidence type="ECO:0000256" key="1">
    <source>
        <dbReference type="ARBA" id="ARBA00004604"/>
    </source>
</evidence>
<keyword evidence="3" id="KW-0698">rRNA processing</keyword>
<gene>
    <name evidence="8" type="primary">LOC113796733</name>
</gene>
<organism evidence="7 8">
    <name type="scientific">Dermatophagoides pteronyssinus</name>
    <name type="common">European house dust mite</name>
    <dbReference type="NCBI Taxonomy" id="6956"/>
    <lineage>
        <taxon>Eukaryota</taxon>
        <taxon>Metazoa</taxon>
        <taxon>Ecdysozoa</taxon>
        <taxon>Arthropoda</taxon>
        <taxon>Chelicerata</taxon>
        <taxon>Arachnida</taxon>
        <taxon>Acari</taxon>
        <taxon>Acariformes</taxon>
        <taxon>Sarcoptiformes</taxon>
        <taxon>Astigmata</taxon>
        <taxon>Psoroptidia</taxon>
        <taxon>Analgoidea</taxon>
        <taxon>Pyroglyphidae</taxon>
        <taxon>Dermatophagoidinae</taxon>
        <taxon>Dermatophagoides</taxon>
    </lineage>
</organism>
<dbReference type="InterPro" id="IPR006984">
    <property type="entry name" value="Fcf1/UTP23"/>
</dbReference>
<dbReference type="Gene3D" id="3.40.50.1010">
    <property type="entry name" value="5'-nuclease"/>
    <property type="match status" value="1"/>
</dbReference>
<dbReference type="CDD" id="cd09864">
    <property type="entry name" value="PIN_Fcf1-like"/>
    <property type="match status" value="1"/>
</dbReference>